<dbReference type="GeneID" id="92080553"/>
<reference evidence="3 4" key="1">
    <citation type="submission" date="2023-01" db="EMBL/GenBank/DDBJ databases">
        <title>Analysis of 21 Apiospora genomes using comparative genomics revels a genus with tremendous synthesis potential of carbohydrate active enzymes and secondary metabolites.</title>
        <authorList>
            <person name="Sorensen T."/>
        </authorList>
    </citation>
    <scope>NUCLEOTIDE SEQUENCE [LARGE SCALE GENOMIC DNA]</scope>
    <source>
        <strain evidence="3 4">CBS 24483</strain>
    </source>
</reference>
<dbReference type="RefSeq" id="XP_066696982.1">
    <property type="nucleotide sequence ID" value="XM_066847491.1"/>
</dbReference>
<protein>
    <submittedName>
        <fullName evidence="3">Uncharacterized protein</fullName>
    </submittedName>
</protein>
<evidence type="ECO:0000313" key="3">
    <source>
        <dbReference type="EMBL" id="KAK7946948.1"/>
    </source>
</evidence>
<dbReference type="Proteomes" id="UP001391051">
    <property type="component" value="Unassembled WGS sequence"/>
</dbReference>
<sequence>MNEVSEEPVSHTLPKGSAGSCEARDGRPCGKSSFDTDAVSVDFGESEEVRVPRLYDASSQLASLRAVLEEKCAQHADQVANLERNVLRARVDADTQLEEMARRHDLKLKQAEAAYQAQYEQLHKEYEAATFQIFQDMTDDHLKQKVCDLRQEVKSFAQVFDCPNVHVCCQVCCRRSCRDKLPFWSGAELKYIHDPDHPLLREGEPVTPASMEAYTWIILVREVFGKFLWSAGNSPELHDVWVRMTGRTQTPDVESVDGLEPYDPLVIETQVTGNPEDERQIRRDIRRLWDTAFPVRLFDYFPNPVQSNLHEAHALDIIEKAVKLDLEISKQGARIGWAFDLVGNTDAGAAAAVPSSSSASVGGQRAVKPVITVPALTKLSKSNGEGSGKKPKVLLQAKEASAF</sequence>
<feature type="region of interest" description="Disordered" evidence="2">
    <location>
        <begin position="1"/>
        <end position="29"/>
    </location>
</feature>
<organism evidence="3 4">
    <name type="scientific">Apiospora aurea</name>
    <dbReference type="NCBI Taxonomy" id="335848"/>
    <lineage>
        <taxon>Eukaryota</taxon>
        <taxon>Fungi</taxon>
        <taxon>Dikarya</taxon>
        <taxon>Ascomycota</taxon>
        <taxon>Pezizomycotina</taxon>
        <taxon>Sordariomycetes</taxon>
        <taxon>Xylariomycetidae</taxon>
        <taxon>Amphisphaeriales</taxon>
        <taxon>Apiosporaceae</taxon>
        <taxon>Apiospora</taxon>
    </lineage>
</organism>
<feature type="coiled-coil region" evidence="1">
    <location>
        <begin position="65"/>
        <end position="99"/>
    </location>
</feature>
<comment type="caution">
    <text evidence="3">The sequence shown here is derived from an EMBL/GenBank/DDBJ whole genome shotgun (WGS) entry which is preliminary data.</text>
</comment>
<accession>A0ABR1Q4K4</accession>
<keyword evidence="1" id="KW-0175">Coiled coil</keyword>
<proteinExistence type="predicted"/>
<evidence type="ECO:0000256" key="2">
    <source>
        <dbReference type="SAM" id="MobiDB-lite"/>
    </source>
</evidence>
<evidence type="ECO:0000256" key="1">
    <source>
        <dbReference type="SAM" id="Coils"/>
    </source>
</evidence>
<keyword evidence="4" id="KW-1185">Reference proteome</keyword>
<dbReference type="EMBL" id="JAQQWE010000007">
    <property type="protein sequence ID" value="KAK7946948.1"/>
    <property type="molecule type" value="Genomic_DNA"/>
</dbReference>
<feature type="region of interest" description="Disordered" evidence="2">
    <location>
        <begin position="380"/>
        <end position="403"/>
    </location>
</feature>
<gene>
    <name evidence="3" type="ORF">PG986_011269</name>
</gene>
<name>A0ABR1Q4K4_9PEZI</name>
<evidence type="ECO:0000313" key="4">
    <source>
        <dbReference type="Proteomes" id="UP001391051"/>
    </source>
</evidence>